<sequence length="530" mass="57366">MSRVIVIGAGVAGLATAGLLARDGHEVTVLEKNAVVGGRAGSLHRHGFRFDTGPSWLLLPEAFEHFFALMGTSSDEQLDLRSLDPGYAVFAERHEGAPVSPVAVHARGAAPILFERLEPGAGRRLTAYLSSARRAKDLALAHFLYNPYTRLSGLFRPEVLRVLPRLAGLLSTSLDAFASRRFAHPVLRQILGYPAVFLGTDPRRAPALYHLLSALDLDDGVRYPQGGFARVIDRLTALAEDAGAVIVTDAEVEEILTTTTTTGAEVRGVRWRDGTGVERRLSADIVVSAADLHHTETRLLPPRLRTWPERWWRRRVSGPGAVTVMLGIRGRLPRLPHHSLFLAEDWHANLDAVFGTRPRVPEPASLYACKPSQTDPTVAPEGDENLFLLVPVPPDVALGRGGSEGGGDRRVEEIADAAIDTVSQWAGIPDLRPRILVRETRGPADFAADFHSWRGGMLGPAHVLSQSAVLRARNASRRVRGLYFAGATTSPGVGVPMCLISAELVLKRIRGDRSAGPLPEPAGADVRRRG</sequence>
<dbReference type="InterPro" id="IPR014105">
    <property type="entry name" value="Carotenoid/retinoid_OxRdtase"/>
</dbReference>
<dbReference type="NCBIfam" id="TIGR02734">
    <property type="entry name" value="crtI_fam"/>
    <property type="match status" value="1"/>
</dbReference>
<evidence type="ECO:0000256" key="1">
    <source>
        <dbReference type="ARBA" id="ARBA00004829"/>
    </source>
</evidence>
<dbReference type="Proteomes" id="UP001501591">
    <property type="component" value="Unassembled WGS sequence"/>
</dbReference>
<name>A0ABP7NG57_9MICO</name>
<dbReference type="PRINTS" id="PR00419">
    <property type="entry name" value="ADXRDTASE"/>
</dbReference>
<comment type="similarity">
    <text evidence="4">Belongs to the carotenoid/retinoid oxidoreductase family.</text>
</comment>
<dbReference type="PANTHER" id="PTHR43734">
    <property type="entry name" value="PHYTOENE DESATURASE"/>
    <property type="match status" value="1"/>
</dbReference>
<feature type="domain" description="Amine oxidase" evidence="5">
    <location>
        <begin position="11"/>
        <end position="503"/>
    </location>
</feature>
<dbReference type="RefSeq" id="WP_344819708.1">
    <property type="nucleotide sequence ID" value="NZ_BAABCP010000001.1"/>
</dbReference>
<proteinExistence type="inferred from homology"/>
<evidence type="ECO:0000313" key="7">
    <source>
        <dbReference type="Proteomes" id="UP001501591"/>
    </source>
</evidence>
<comment type="pathway">
    <text evidence="1 4">Carotenoid biosynthesis.</text>
</comment>
<dbReference type="EMBL" id="BAABCP010000001">
    <property type="protein sequence ID" value="GAA3944376.1"/>
    <property type="molecule type" value="Genomic_DNA"/>
</dbReference>
<evidence type="ECO:0000259" key="5">
    <source>
        <dbReference type="Pfam" id="PF01593"/>
    </source>
</evidence>
<dbReference type="Pfam" id="PF01593">
    <property type="entry name" value="Amino_oxidase"/>
    <property type="match status" value="1"/>
</dbReference>
<comment type="caution">
    <text evidence="6">The sequence shown here is derived from an EMBL/GenBank/DDBJ whole genome shotgun (WGS) entry which is preliminary data.</text>
</comment>
<organism evidence="6 7">
    <name type="scientific">Microbacterium soli</name>
    <dbReference type="NCBI Taxonomy" id="446075"/>
    <lineage>
        <taxon>Bacteria</taxon>
        <taxon>Bacillati</taxon>
        <taxon>Actinomycetota</taxon>
        <taxon>Actinomycetes</taxon>
        <taxon>Micrococcales</taxon>
        <taxon>Microbacteriaceae</taxon>
        <taxon>Microbacterium</taxon>
    </lineage>
</organism>
<dbReference type="SUPFAM" id="SSF51905">
    <property type="entry name" value="FAD/NAD(P)-binding domain"/>
    <property type="match status" value="1"/>
</dbReference>
<keyword evidence="2 4" id="KW-0125">Carotenoid biosynthesis</keyword>
<evidence type="ECO:0000256" key="2">
    <source>
        <dbReference type="ARBA" id="ARBA00022746"/>
    </source>
</evidence>
<evidence type="ECO:0000256" key="3">
    <source>
        <dbReference type="ARBA" id="ARBA00023002"/>
    </source>
</evidence>
<evidence type="ECO:0000256" key="4">
    <source>
        <dbReference type="RuleBase" id="RU362075"/>
    </source>
</evidence>
<dbReference type="InterPro" id="IPR036188">
    <property type="entry name" value="FAD/NAD-bd_sf"/>
</dbReference>
<accession>A0ABP7NG57</accession>
<dbReference type="Gene3D" id="3.50.50.60">
    <property type="entry name" value="FAD/NAD(P)-binding domain"/>
    <property type="match status" value="2"/>
</dbReference>
<dbReference type="InterPro" id="IPR002937">
    <property type="entry name" value="Amino_oxidase"/>
</dbReference>
<dbReference type="PANTHER" id="PTHR43734:SF1">
    <property type="entry name" value="PHYTOENE DESATURASE"/>
    <property type="match status" value="1"/>
</dbReference>
<gene>
    <name evidence="6" type="primary">crtI</name>
    <name evidence="6" type="ORF">GCM10022383_22810</name>
</gene>
<keyword evidence="3 4" id="KW-0560">Oxidoreductase</keyword>
<keyword evidence="7" id="KW-1185">Reference proteome</keyword>
<reference evidence="7" key="1">
    <citation type="journal article" date="2019" name="Int. J. Syst. Evol. Microbiol.">
        <title>The Global Catalogue of Microorganisms (GCM) 10K type strain sequencing project: providing services to taxonomists for standard genome sequencing and annotation.</title>
        <authorList>
            <consortium name="The Broad Institute Genomics Platform"/>
            <consortium name="The Broad Institute Genome Sequencing Center for Infectious Disease"/>
            <person name="Wu L."/>
            <person name="Ma J."/>
        </authorList>
    </citation>
    <scope>NUCLEOTIDE SEQUENCE [LARGE SCALE GENOMIC DNA]</scope>
    <source>
        <strain evidence="7">JCM 17024</strain>
    </source>
</reference>
<evidence type="ECO:0000313" key="6">
    <source>
        <dbReference type="EMBL" id="GAA3944376.1"/>
    </source>
</evidence>
<protein>
    <submittedName>
        <fullName evidence="6">Phytoene desaturase family protein</fullName>
    </submittedName>
</protein>